<name>A0ABY6F2J3_9GAMM</name>
<accession>A0ABY6F2J3</accession>
<protein>
    <submittedName>
        <fullName evidence="1">DUF4442 domain-containing protein</fullName>
    </submittedName>
</protein>
<sequence>MVWQSTKHKLGKLVKQGKKATYPQLLPHLLKSRANTFAPLLGAGIRLELLDLDNGLCVVHLPLTKLNKGFDGNHFGGNLYMMADPFLMMLLSHKLGKDYHISELSSQIQFIKASQDKAIARIKIDNEELKIITAHCQDNPSMERSYQVIISDTHQKPIAIINKTFLIKKQTPK</sequence>
<organism evidence="1 2">
    <name type="scientific">Moraxella nasicaprae</name>
    <dbReference type="NCBI Taxonomy" id="2904122"/>
    <lineage>
        <taxon>Bacteria</taxon>
        <taxon>Pseudomonadati</taxon>
        <taxon>Pseudomonadota</taxon>
        <taxon>Gammaproteobacteria</taxon>
        <taxon>Moraxellales</taxon>
        <taxon>Moraxellaceae</taxon>
        <taxon>Moraxella</taxon>
    </lineage>
</organism>
<gene>
    <name evidence="1" type="ORF">LU297_06685</name>
</gene>
<dbReference type="EMBL" id="CP089977">
    <property type="protein sequence ID" value="UXZ04287.1"/>
    <property type="molecule type" value="Genomic_DNA"/>
</dbReference>
<dbReference type="InterPro" id="IPR029069">
    <property type="entry name" value="HotDog_dom_sf"/>
</dbReference>
<evidence type="ECO:0000313" key="1">
    <source>
        <dbReference type="EMBL" id="UXZ04287.1"/>
    </source>
</evidence>
<dbReference type="Proteomes" id="UP001063782">
    <property type="component" value="Chromosome"/>
</dbReference>
<dbReference type="RefSeq" id="WP_263075772.1">
    <property type="nucleotide sequence ID" value="NZ_CP089977.1"/>
</dbReference>
<dbReference type="Gene3D" id="3.10.129.10">
    <property type="entry name" value="Hotdog Thioesterase"/>
    <property type="match status" value="1"/>
</dbReference>
<dbReference type="SUPFAM" id="SSF54637">
    <property type="entry name" value="Thioesterase/thiol ester dehydrase-isomerase"/>
    <property type="match status" value="1"/>
</dbReference>
<reference evidence="1" key="1">
    <citation type="submission" date="2021-12" db="EMBL/GenBank/DDBJ databases">
        <title>taxonomy of Moraxella sp. ZY201224.</title>
        <authorList>
            <person name="Li F."/>
        </authorList>
    </citation>
    <scope>NUCLEOTIDE SEQUENCE</scope>
    <source>
        <strain evidence="1">ZY201224</strain>
    </source>
</reference>
<evidence type="ECO:0000313" key="2">
    <source>
        <dbReference type="Proteomes" id="UP001063782"/>
    </source>
</evidence>
<keyword evidence="2" id="KW-1185">Reference proteome</keyword>
<proteinExistence type="predicted"/>